<reference evidence="5 6" key="1">
    <citation type="submission" date="2022-06" db="EMBL/GenBank/DDBJ databases">
        <title>Roseomonas CN29.</title>
        <authorList>
            <person name="Cheng Y."/>
            <person name="He X."/>
        </authorList>
    </citation>
    <scope>NUCLEOTIDE SEQUENCE [LARGE SCALE GENOMIC DNA]</scope>
    <source>
        <strain evidence="5 6">CN29</strain>
    </source>
</reference>
<dbReference type="EMBL" id="JANJOU010000008">
    <property type="protein sequence ID" value="MCR0982595.1"/>
    <property type="molecule type" value="Genomic_DNA"/>
</dbReference>
<dbReference type="InterPro" id="IPR050679">
    <property type="entry name" value="Bact_HTH_transcr_reg"/>
</dbReference>
<dbReference type="Pfam" id="PF07702">
    <property type="entry name" value="UTRA"/>
    <property type="match status" value="1"/>
</dbReference>
<accession>A0ABT1X3A8</accession>
<organism evidence="5 6">
    <name type="scientific">Roseomonas populi</name>
    <dbReference type="NCBI Taxonomy" id="3121582"/>
    <lineage>
        <taxon>Bacteria</taxon>
        <taxon>Pseudomonadati</taxon>
        <taxon>Pseudomonadota</taxon>
        <taxon>Alphaproteobacteria</taxon>
        <taxon>Acetobacterales</taxon>
        <taxon>Roseomonadaceae</taxon>
        <taxon>Roseomonas</taxon>
    </lineage>
</organism>
<evidence type="ECO:0000313" key="6">
    <source>
        <dbReference type="Proteomes" id="UP001524642"/>
    </source>
</evidence>
<dbReference type="PANTHER" id="PTHR44846">
    <property type="entry name" value="MANNOSYL-D-GLYCERATE TRANSPORT/METABOLISM SYSTEM REPRESSOR MNGR-RELATED"/>
    <property type="match status" value="1"/>
</dbReference>
<evidence type="ECO:0000256" key="1">
    <source>
        <dbReference type="ARBA" id="ARBA00023015"/>
    </source>
</evidence>
<dbReference type="PRINTS" id="PR00035">
    <property type="entry name" value="HTHGNTR"/>
</dbReference>
<dbReference type="SMART" id="SM00866">
    <property type="entry name" value="UTRA"/>
    <property type="match status" value="1"/>
</dbReference>
<evidence type="ECO:0000256" key="3">
    <source>
        <dbReference type="ARBA" id="ARBA00023163"/>
    </source>
</evidence>
<protein>
    <submittedName>
        <fullName evidence="5">GntR family transcriptional regulator</fullName>
    </submittedName>
</protein>
<dbReference type="InterPro" id="IPR011663">
    <property type="entry name" value="UTRA"/>
</dbReference>
<name>A0ABT1X3A8_9PROT</name>
<evidence type="ECO:0000259" key="4">
    <source>
        <dbReference type="PROSITE" id="PS50949"/>
    </source>
</evidence>
<evidence type="ECO:0000313" key="5">
    <source>
        <dbReference type="EMBL" id="MCR0982595.1"/>
    </source>
</evidence>
<dbReference type="Pfam" id="PF00392">
    <property type="entry name" value="GntR"/>
    <property type="match status" value="1"/>
</dbReference>
<keyword evidence="6" id="KW-1185">Reference proteome</keyword>
<feature type="domain" description="HTH gntR-type" evidence="4">
    <location>
        <begin position="19"/>
        <end position="87"/>
    </location>
</feature>
<comment type="caution">
    <text evidence="5">The sequence shown here is derived from an EMBL/GenBank/DDBJ whole genome shotgun (WGS) entry which is preliminary data.</text>
</comment>
<dbReference type="InterPro" id="IPR000524">
    <property type="entry name" value="Tscrpt_reg_HTH_GntR"/>
</dbReference>
<dbReference type="InterPro" id="IPR036388">
    <property type="entry name" value="WH-like_DNA-bd_sf"/>
</dbReference>
<keyword evidence="3" id="KW-0804">Transcription</keyword>
<sequence>MRKSPPGRKAGRSGTEGPLPLYHRIFTVLRQEITEGTWPDGVSLPNEHELAARFGVARITIRRALDDLAREGLLDRTRGKGTFARVGTEPPFRQDLRGLLESLIIMGRETSVSILDFAYVAAPPEVAAALEIPPQAVVQKSVRVRSHGGKRFSYLTTWVPEEIGRHFERDDLARAPLLSLLDAAGYRVSRADQVISARAADPMVAEALAVPLGTALLSIRRQVRDESGRVVEYIQALYQPELYEYQMDMQRVLRSGRSLWAVAAEAAE</sequence>
<dbReference type="InterPro" id="IPR028978">
    <property type="entry name" value="Chorismate_lyase_/UTRA_dom_sf"/>
</dbReference>
<dbReference type="CDD" id="cd07377">
    <property type="entry name" value="WHTH_GntR"/>
    <property type="match status" value="1"/>
</dbReference>
<dbReference type="Gene3D" id="3.40.1410.10">
    <property type="entry name" value="Chorismate lyase-like"/>
    <property type="match status" value="1"/>
</dbReference>
<gene>
    <name evidence="5" type="ORF">NRP21_11100</name>
</gene>
<dbReference type="SUPFAM" id="SSF46785">
    <property type="entry name" value="Winged helix' DNA-binding domain"/>
    <property type="match status" value="1"/>
</dbReference>
<keyword evidence="1" id="KW-0805">Transcription regulation</keyword>
<keyword evidence="2" id="KW-0238">DNA-binding</keyword>
<dbReference type="SUPFAM" id="SSF64288">
    <property type="entry name" value="Chorismate lyase-like"/>
    <property type="match status" value="1"/>
</dbReference>
<dbReference type="InterPro" id="IPR036390">
    <property type="entry name" value="WH_DNA-bd_sf"/>
</dbReference>
<dbReference type="Proteomes" id="UP001524642">
    <property type="component" value="Unassembled WGS sequence"/>
</dbReference>
<dbReference type="Gene3D" id="1.10.10.10">
    <property type="entry name" value="Winged helix-like DNA-binding domain superfamily/Winged helix DNA-binding domain"/>
    <property type="match status" value="1"/>
</dbReference>
<dbReference type="PROSITE" id="PS50949">
    <property type="entry name" value="HTH_GNTR"/>
    <property type="match status" value="1"/>
</dbReference>
<evidence type="ECO:0000256" key="2">
    <source>
        <dbReference type="ARBA" id="ARBA00023125"/>
    </source>
</evidence>
<dbReference type="SMART" id="SM00345">
    <property type="entry name" value="HTH_GNTR"/>
    <property type="match status" value="1"/>
</dbReference>
<dbReference type="PANTHER" id="PTHR44846:SF1">
    <property type="entry name" value="MANNOSYL-D-GLYCERATE TRANSPORT_METABOLISM SYSTEM REPRESSOR MNGR-RELATED"/>
    <property type="match status" value="1"/>
</dbReference>
<proteinExistence type="predicted"/>